<keyword evidence="4" id="KW-1185">Reference proteome</keyword>
<evidence type="ECO:0000313" key="3">
    <source>
        <dbReference type="EMBL" id="CDN47047.1"/>
    </source>
</evidence>
<dbReference type="AlphaFoldDB" id="A0A068SLD3"/>
<protein>
    <submittedName>
        <fullName evidence="3">Heavy metal transport/detoxification protein</fullName>
    </submittedName>
</protein>
<sequence length="66" mass="6788">MTAIFTVPDMTCGHCEKTVRGALAEALPGAVVAIDLTAKTVVIEGDAAKAEEAIREAGYSPERAAV</sequence>
<dbReference type="Pfam" id="PF00403">
    <property type="entry name" value="HMA"/>
    <property type="match status" value="1"/>
</dbReference>
<dbReference type="InterPro" id="IPR006121">
    <property type="entry name" value="HMA_dom"/>
</dbReference>
<feature type="domain" description="HMA" evidence="2">
    <location>
        <begin position="1"/>
        <end position="66"/>
    </location>
</feature>
<proteinExistence type="predicted"/>
<dbReference type="OrthoDB" id="9801832at2"/>
<dbReference type="CDD" id="cd00371">
    <property type="entry name" value="HMA"/>
    <property type="match status" value="1"/>
</dbReference>
<dbReference type="InterPro" id="IPR017969">
    <property type="entry name" value="Heavy-metal-associated_CS"/>
</dbReference>
<dbReference type="EMBL" id="HG938353">
    <property type="protein sequence ID" value="CDN47047.1"/>
    <property type="molecule type" value="Genomic_DNA"/>
</dbReference>
<accession>A0A068SLD3</accession>
<dbReference type="eggNOG" id="COG2608">
    <property type="taxonomic scope" value="Bacteria"/>
</dbReference>
<dbReference type="Proteomes" id="UP000028181">
    <property type="component" value="Chromosome I"/>
</dbReference>
<name>A0A068SLD3_NEOGA</name>
<dbReference type="PATRIC" id="fig|1028800.3.peg.871"/>
<dbReference type="PROSITE" id="PS01047">
    <property type="entry name" value="HMA_1"/>
    <property type="match status" value="1"/>
</dbReference>
<reference evidence="4" key="1">
    <citation type="journal article" date="2014" name="BMC Genomics">
        <title>Genome sequencing of two Neorhizobium galegae strains reveals a noeT gene responsible for the unusual acetylation of the nodulation factors.</title>
        <authorList>
            <person name="Osterman J."/>
            <person name="Marsh J."/>
            <person name="Laine P.K."/>
            <person name="Zeng Z."/>
            <person name="Alatalo E."/>
            <person name="Sullivan J.T."/>
            <person name="Young J.P."/>
            <person name="Thomas-Oates J."/>
            <person name="Paulin L."/>
            <person name="Lindstrom K."/>
        </authorList>
    </citation>
    <scope>NUCLEOTIDE SEQUENCE [LARGE SCALE GENOMIC DNA]</scope>
    <source>
        <strain evidence="4">HAMBI 540</strain>
    </source>
</reference>
<dbReference type="KEGG" id="ngg:RG540_CH08580"/>
<gene>
    <name evidence="3" type="ORF">RG540_CH08580</name>
</gene>
<dbReference type="SUPFAM" id="SSF55008">
    <property type="entry name" value="HMA, heavy metal-associated domain"/>
    <property type="match status" value="1"/>
</dbReference>
<dbReference type="Gene3D" id="3.30.70.100">
    <property type="match status" value="1"/>
</dbReference>
<evidence type="ECO:0000256" key="1">
    <source>
        <dbReference type="ARBA" id="ARBA00022723"/>
    </source>
</evidence>
<keyword evidence="1" id="KW-0479">Metal-binding</keyword>
<dbReference type="GO" id="GO:0046872">
    <property type="term" value="F:metal ion binding"/>
    <property type="evidence" value="ECO:0007669"/>
    <property type="project" value="UniProtKB-KW"/>
</dbReference>
<evidence type="ECO:0000259" key="2">
    <source>
        <dbReference type="PROSITE" id="PS50846"/>
    </source>
</evidence>
<dbReference type="PROSITE" id="PS50846">
    <property type="entry name" value="HMA_2"/>
    <property type="match status" value="1"/>
</dbReference>
<organism evidence="3 4">
    <name type="scientific">Neorhizobium galegae bv. orientalis str. HAMBI 540</name>
    <dbReference type="NCBI Taxonomy" id="1028800"/>
    <lineage>
        <taxon>Bacteria</taxon>
        <taxon>Pseudomonadati</taxon>
        <taxon>Pseudomonadota</taxon>
        <taxon>Alphaproteobacteria</taxon>
        <taxon>Hyphomicrobiales</taxon>
        <taxon>Rhizobiaceae</taxon>
        <taxon>Rhizobium/Agrobacterium group</taxon>
        <taxon>Neorhizobium</taxon>
    </lineage>
</organism>
<dbReference type="GeneID" id="24256090"/>
<dbReference type="InterPro" id="IPR036163">
    <property type="entry name" value="HMA_dom_sf"/>
</dbReference>
<evidence type="ECO:0000313" key="4">
    <source>
        <dbReference type="Proteomes" id="UP000028181"/>
    </source>
</evidence>
<dbReference type="RefSeq" id="WP_038584957.1">
    <property type="nucleotide sequence ID" value="NZ_HG938353.1"/>
</dbReference>
<dbReference type="HOGENOM" id="CLU_134973_5_3_5"/>